<evidence type="ECO:0000259" key="2">
    <source>
        <dbReference type="Pfam" id="PF01636"/>
    </source>
</evidence>
<proteinExistence type="predicted"/>
<dbReference type="Gene3D" id="3.30.200.20">
    <property type="entry name" value="Phosphorylase Kinase, domain 1"/>
    <property type="match status" value="1"/>
</dbReference>
<dbReference type="PANTHER" id="PTHR21310">
    <property type="entry name" value="AMINOGLYCOSIDE PHOSPHOTRANSFERASE-RELATED-RELATED"/>
    <property type="match status" value="1"/>
</dbReference>
<dbReference type="InterPro" id="IPR011009">
    <property type="entry name" value="Kinase-like_dom_sf"/>
</dbReference>
<gene>
    <name evidence="3" type="ordered locus">Cwoe_4473</name>
</gene>
<dbReference type="PANTHER" id="PTHR21310:SF15">
    <property type="entry name" value="AMINOGLYCOSIDE PHOSPHOTRANSFERASE DOMAIN-CONTAINING PROTEIN"/>
    <property type="match status" value="1"/>
</dbReference>
<dbReference type="EMBL" id="CP001854">
    <property type="protein sequence ID" value="ADB52886.1"/>
    <property type="molecule type" value="Genomic_DNA"/>
</dbReference>
<dbReference type="Pfam" id="PF01636">
    <property type="entry name" value="APH"/>
    <property type="match status" value="1"/>
</dbReference>
<evidence type="ECO:0000313" key="4">
    <source>
        <dbReference type="Proteomes" id="UP000008229"/>
    </source>
</evidence>
<protein>
    <submittedName>
        <fullName evidence="3">Aminoglycoside phosphotransferase</fullName>
    </submittedName>
</protein>
<keyword evidence="3" id="KW-0808">Transferase</keyword>
<feature type="domain" description="Aminoglycoside phosphotransferase" evidence="2">
    <location>
        <begin position="20"/>
        <end position="234"/>
    </location>
</feature>
<dbReference type="AlphaFoldDB" id="D3F7Z2"/>
<keyword evidence="4" id="KW-1185">Reference proteome</keyword>
<dbReference type="Gene3D" id="3.90.1200.10">
    <property type="match status" value="1"/>
</dbReference>
<evidence type="ECO:0000256" key="1">
    <source>
        <dbReference type="SAM" id="MobiDB-lite"/>
    </source>
</evidence>
<dbReference type="Proteomes" id="UP000008229">
    <property type="component" value="Chromosome"/>
</dbReference>
<dbReference type="HOGENOM" id="CLU_1224016_0_0_11"/>
<dbReference type="STRING" id="469383.Cwoe_4473"/>
<evidence type="ECO:0000313" key="3">
    <source>
        <dbReference type="EMBL" id="ADB52886.1"/>
    </source>
</evidence>
<feature type="region of interest" description="Disordered" evidence="1">
    <location>
        <begin position="1"/>
        <end position="26"/>
    </location>
</feature>
<sequence>MQMRAPFYDAGPMTDDRSGTPLDDGWDSQATLVDGRWIDRTPRRAEVTPRLRAEVRLLGWLAPRLPLAVPRPFVVGEQPLVVRHALVPGEPAPELTAAHGRELGAFLHALHASDAAEAVEHDAPGPAAALAERRAELERMRTVVLLLLPAARRGDGDALLDAIAQLPAAALVHGDLGPEHVLVQDGRLSGVIDWSDAHVGDPAIDLAWTLHGATSAFASALAERYGVDAELRARALLWHRLGPWYEVLHGVETAAPETVASGVDGVLARL</sequence>
<accession>D3F7Z2</accession>
<reference evidence="4" key="2">
    <citation type="submission" date="2010-01" db="EMBL/GenBank/DDBJ databases">
        <title>The complete genome of Conexibacter woesei DSM 14684.</title>
        <authorList>
            <consortium name="US DOE Joint Genome Institute (JGI-PGF)"/>
            <person name="Lucas S."/>
            <person name="Copeland A."/>
            <person name="Lapidus A."/>
            <person name="Glavina del Rio T."/>
            <person name="Dalin E."/>
            <person name="Tice H."/>
            <person name="Bruce D."/>
            <person name="Goodwin L."/>
            <person name="Pitluck S."/>
            <person name="Kyrpides N."/>
            <person name="Mavromatis K."/>
            <person name="Ivanova N."/>
            <person name="Mikhailova N."/>
            <person name="Chertkov O."/>
            <person name="Brettin T."/>
            <person name="Detter J.C."/>
            <person name="Han C."/>
            <person name="Larimer F."/>
            <person name="Land M."/>
            <person name="Hauser L."/>
            <person name="Markowitz V."/>
            <person name="Cheng J.-F."/>
            <person name="Hugenholtz P."/>
            <person name="Woyke T."/>
            <person name="Wu D."/>
            <person name="Pukall R."/>
            <person name="Steenblock K."/>
            <person name="Schneider S."/>
            <person name="Klenk H.-P."/>
            <person name="Eisen J.A."/>
        </authorList>
    </citation>
    <scope>NUCLEOTIDE SEQUENCE [LARGE SCALE GENOMIC DNA]</scope>
    <source>
        <strain evidence="4">DSM 14684 / CIP 108061 / JCM 11494 / NBRC 100937 / ID131577</strain>
    </source>
</reference>
<dbReference type="KEGG" id="cwo:Cwoe_4473"/>
<dbReference type="InterPro" id="IPR051678">
    <property type="entry name" value="AGP_Transferase"/>
</dbReference>
<dbReference type="InterPro" id="IPR002575">
    <property type="entry name" value="Aminoglycoside_PTrfase"/>
</dbReference>
<name>D3F7Z2_CONWI</name>
<dbReference type="SUPFAM" id="SSF56112">
    <property type="entry name" value="Protein kinase-like (PK-like)"/>
    <property type="match status" value="1"/>
</dbReference>
<dbReference type="eggNOG" id="COG3173">
    <property type="taxonomic scope" value="Bacteria"/>
</dbReference>
<reference evidence="3 4" key="1">
    <citation type="journal article" date="2010" name="Stand. Genomic Sci.">
        <title>Complete genome sequence of Conexibacter woesei type strain (ID131577).</title>
        <authorList>
            <person name="Pukall R."/>
            <person name="Lapidus A."/>
            <person name="Glavina Del Rio T."/>
            <person name="Copeland A."/>
            <person name="Tice H."/>
            <person name="Cheng J.-F."/>
            <person name="Lucas S."/>
            <person name="Chen F."/>
            <person name="Nolan M."/>
            <person name="Bruce D."/>
            <person name="Goodwin L."/>
            <person name="Pitluck S."/>
            <person name="Mavromatis K."/>
            <person name="Ivanova N."/>
            <person name="Ovchinnikova G."/>
            <person name="Pati A."/>
            <person name="Chen A."/>
            <person name="Palaniappan K."/>
            <person name="Land M."/>
            <person name="Hauser L."/>
            <person name="Chang Y.-J."/>
            <person name="Jeffries C.D."/>
            <person name="Chain P."/>
            <person name="Meincke L."/>
            <person name="Sims D."/>
            <person name="Brettin T."/>
            <person name="Detter J.C."/>
            <person name="Rohde M."/>
            <person name="Goeker M."/>
            <person name="Bristow J."/>
            <person name="Eisen J.A."/>
            <person name="Markowitz V."/>
            <person name="Kyrpides N.C."/>
            <person name="Klenk H.-P."/>
            <person name="Hugenholtz P."/>
        </authorList>
    </citation>
    <scope>NUCLEOTIDE SEQUENCE [LARGE SCALE GENOMIC DNA]</scope>
    <source>
        <strain evidence="4">DSM 14684 / CIP 108061 / JCM 11494 / NBRC 100937 / ID131577</strain>
    </source>
</reference>
<organism evidence="3 4">
    <name type="scientific">Conexibacter woesei (strain DSM 14684 / CCUG 47730 / CIP 108061 / JCM 11494 / NBRC 100937 / ID131577)</name>
    <dbReference type="NCBI Taxonomy" id="469383"/>
    <lineage>
        <taxon>Bacteria</taxon>
        <taxon>Bacillati</taxon>
        <taxon>Actinomycetota</taxon>
        <taxon>Thermoleophilia</taxon>
        <taxon>Solirubrobacterales</taxon>
        <taxon>Conexibacteraceae</taxon>
        <taxon>Conexibacter</taxon>
    </lineage>
</organism>
<dbReference type="GO" id="GO:0016740">
    <property type="term" value="F:transferase activity"/>
    <property type="evidence" value="ECO:0007669"/>
    <property type="project" value="UniProtKB-KW"/>
</dbReference>